<name>A0A9Y1BKN1_9ARCH</name>
<feature type="transmembrane region" description="Helical" evidence="1">
    <location>
        <begin position="55"/>
        <end position="76"/>
    </location>
</feature>
<evidence type="ECO:0008006" key="3">
    <source>
        <dbReference type="Google" id="ProtNLM"/>
    </source>
</evidence>
<dbReference type="Proteomes" id="UP001201020">
    <property type="component" value="Chromosome"/>
</dbReference>
<keyword evidence="1" id="KW-0812">Transmembrane</keyword>
<accession>A0A9Y1BKN1</accession>
<gene>
    <name evidence="2" type="ORF">K9W45_12275</name>
</gene>
<organism evidence="2">
    <name type="scientific">Candidatus Heimdallarchaeum aukensis</name>
    <dbReference type="NCBI Taxonomy" id="2876573"/>
    <lineage>
        <taxon>Archaea</taxon>
        <taxon>Promethearchaeati</taxon>
        <taxon>Candidatus Heimdallarchaeota</taxon>
        <taxon>Candidatus Heimdallarchaeia (ex Rinke et al. 2021) (nom. nud.)</taxon>
        <taxon>Candidatus Heimdallarchaeales</taxon>
        <taxon>Candidatus Heimdallarchaeaceae</taxon>
        <taxon>Candidatus Heimdallarchaeum</taxon>
    </lineage>
</organism>
<keyword evidence="1" id="KW-0472">Membrane</keyword>
<proteinExistence type="predicted"/>
<keyword evidence="1" id="KW-1133">Transmembrane helix</keyword>
<dbReference type="AlphaFoldDB" id="A0A9Y1BKN1"/>
<reference evidence="2" key="1">
    <citation type="journal article" date="2022" name="Nat. Microbiol.">
        <title>Unique mobile elements and scalable gene flow at the prokaryote-eukaryote boundary revealed by circularized Asgard archaea genomes.</title>
        <authorList>
            <person name="Wu F."/>
            <person name="Speth D.R."/>
            <person name="Philosof A."/>
            <person name="Cremiere A."/>
            <person name="Narayanan A."/>
            <person name="Barco R.A."/>
            <person name="Connon S.A."/>
            <person name="Amend J.P."/>
            <person name="Antoshechkin I.A."/>
            <person name="Orphan V.J."/>
        </authorList>
    </citation>
    <scope>NUCLEOTIDE SEQUENCE</scope>
    <source>
        <strain evidence="2">PM71</strain>
    </source>
</reference>
<dbReference type="EMBL" id="CP084166">
    <property type="protein sequence ID" value="UJG40597.1"/>
    <property type="molecule type" value="Genomic_DNA"/>
</dbReference>
<feature type="transmembrane region" description="Helical" evidence="1">
    <location>
        <begin position="12"/>
        <end position="35"/>
    </location>
</feature>
<protein>
    <recommendedName>
        <fullName evidence="3">DUF4064 domain-containing protein</fullName>
    </recommendedName>
</protein>
<feature type="transmembrane region" description="Helical" evidence="1">
    <location>
        <begin position="88"/>
        <end position="115"/>
    </location>
</feature>
<evidence type="ECO:0000313" key="2">
    <source>
        <dbReference type="EMBL" id="UJG40597.1"/>
    </source>
</evidence>
<evidence type="ECO:0000256" key="1">
    <source>
        <dbReference type="SAM" id="Phobius"/>
    </source>
</evidence>
<sequence length="120" mass="12926">MARKSKLEKWGKALSIIGGVLYILGGVFLILHILLRFNMGTLELDLIAKGFLLRIITHDFIIAIITIVLGILAIALPSSKLSDFLLGIILIILGIIGIGLPGLIVVIAGIIYIIASTKKR</sequence>